<evidence type="ECO:0000313" key="3">
    <source>
        <dbReference type="Proteomes" id="UP001153148"/>
    </source>
</evidence>
<accession>A0ABN7NXN9</accession>
<organism evidence="2 3">
    <name type="scientific">Timema podura</name>
    <name type="common">Walking stick</name>
    <dbReference type="NCBI Taxonomy" id="61482"/>
    <lineage>
        <taxon>Eukaryota</taxon>
        <taxon>Metazoa</taxon>
        <taxon>Ecdysozoa</taxon>
        <taxon>Arthropoda</taxon>
        <taxon>Hexapoda</taxon>
        <taxon>Insecta</taxon>
        <taxon>Pterygota</taxon>
        <taxon>Neoptera</taxon>
        <taxon>Polyneoptera</taxon>
        <taxon>Phasmatodea</taxon>
        <taxon>Timematodea</taxon>
        <taxon>Timematoidea</taxon>
        <taxon>Timematidae</taxon>
        <taxon>Timema</taxon>
    </lineage>
</organism>
<proteinExistence type="predicted"/>
<feature type="compositionally biased region" description="Polar residues" evidence="1">
    <location>
        <begin position="122"/>
        <end position="146"/>
    </location>
</feature>
<sequence>YSISNGSVIEISVIGDTRIRWQVTRATELVLLLLDTRHSQMRHTNCREHRTGNRSSLHAGAPHRIESSANPRVLPSPCYPYTKTMSNNPQWKSFQSPAMNSDSAILDYKPLTITSNSTATPNFHNLSNGTHFNSGNNHYQDLQSSPKEIPNNLYSSKASSSNSYSPQYDSYSSSNNSRGGGRFPIGTFTGNEGSSNIYNGDTMSSPTVSNANNSTNNSSYNDSSQNNQGTRETGIIEKLLLHLIVLLAIFLSFVDDEHAQ</sequence>
<dbReference type="EMBL" id="CAJPIN010012481">
    <property type="protein sequence ID" value="CAG2060470.1"/>
    <property type="molecule type" value="Genomic_DNA"/>
</dbReference>
<feature type="compositionally biased region" description="Low complexity" evidence="1">
    <location>
        <begin position="151"/>
        <end position="177"/>
    </location>
</feature>
<name>A0ABN7NXN9_TIMPD</name>
<feature type="non-terminal residue" evidence="2">
    <location>
        <position position="1"/>
    </location>
</feature>
<gene>
    <name evidence="2" type="ORF">TPAB3V08_LOCUS7426</name>
</gene>
<evidence type="ECO:0000313" key="2">
    <source>
        <dbReference type="EMBL" id="CAG2060470.1"/>
    </source>
</evidence>
<comment type="caution">
    <text evidence="2">The sequence shown here is derived from an EMBL/GenBank/DDBJ whole genome shotgun (WGS) entry which is preliminary data.</text>
</comment>
<feature type="compositionally biased region" description="Low complexity" evidence="1">
    <location>
        <begin position="204"/>
        <end position="227"/>
    </location>
</feature>
<feature type="region of interest" description="Disordered" evidence="1">
    <location>
        <begin position="122"/>
        <end position="229"/>
    </location>
</feature>
<feature type="non-terminal residue" evidence="2">
    <location>
        <position position="260"/>
    </location>
</feature>
<dbReference type="Proteomes" id="UP001153148">
    <property type="component" value="Unassembled WGS sequence"/>
</dbReference>
<evidence type="ECO:0000256" key="1">
    <source>
        <dbReference type="SAM" id="MobiDB-lite"/>
    </source>
</evidence>
<keyword evidence="3" id="KW-1185">Reference proteome</keyword>
<feature type="compositionally biased region" description="Polar residues" evidence="1">
    <location>
        <begin position="188"/>
        <end position="203"/>
    </location>
</feature>
<protein>
    <submittedName>
        <fullName evidence="2">Uncharacterized protein</fullName>
    </submittedName>
</protein>
<feature type="region of interest" description="Disordered" evidence="1">
    <location>
        <begin position="48"/>
        <end position="71"/>
    </location>
</feature>
<reference evidence="2" key="1">
    <citation type="submission" date="2021-03" db="EMBL/GenBank/DDBJ databases">
        <authorList>
            <person name="Tran Van P."/>
        </authorList>
    </citation>
    <scope>NUCLEOTIDE SEQUENCE</scope>
</reference>